<organism evidence="1 2">
    <name type="scientific">Pogonophryne albipinna</name>
    <dbReference type="NCBI Taxonomy" id="1090488"/>
    <lineage>
        <taxon>Eukaryota</taxon>
        <taxon>Metazoa</taxon>
        <taxon>Chordata</taxon>
        <taxon>Craniata</taxon>
        <taxon>Vertebrata</taxon>
        <taxon>Euteleostomi</taxon>
        <taxon>Actinopterygii</taxon>
        <taxon>Neopterygii</taxon>
        <taxon>Teleostei</taxon>
        <taxon>Neoteleostei</taxon>
        <taxon>Acanthomorphata</taxon>
        <taxon>Eupercaria</taxon>
        <taxon>Perciformes</taxon>
        <taxon>Notothenioidei</taxon>
        <taxon>Pogonophryne</taxon>
    </lineage>
</organism>
<evidence type="ECO:0000313" key="1">
    <source>
        <dbReference type="EMBL" id="KAJ4937333.1"/>
    </source>
</evidence>
<sequence>MDYLPDDNSRYNDVDYWDERYKTEQSFDWLGCFSKFKHLLEKHVKQEDSILIL</sequence>
<dbReference type="InterPro" id="IPR029063">
    <property type="entry name" value="SAM-dependent_MTases_sf"/>
</dbReference>
<keyword evidence="2" id="KW-1185">Reference proteome</keyword>
<dbReference type="Gene3D" id="3.40.50.150">
    <property type="entry name" value="Vaccinia Virus protein VP39"/>
    <property type="match status" value="1"/>
</dbReference>
<accession>A0AAD6B5Y2</accession>
<gene>
    <name evidence="1" type="ORF">JOQ06_001897</name>
</gene>
<dbReference type="Proteomes" id="UP001219934">
    <property type="component" value="Unassembled WGS sequence"/>
</dbReference>
<dbReference type="EMBL" id="JAPTMU010000010">
    <property type="protein sequence ID" value="KAJ4937333.1"/>
    <property type="molecule type" value="Genomic_DNA"/>
</dbReference>
<feature type="non-terminal residue" evidence="1">
    <location>
        <position position="53"/>
    </location>
</feature>
<evidence type="ECO:0000313" key="2">
    <source>
        <dbReference type="Proteomes" id="UP001219934"/>
    </source>
</evidence>
<reference evidence="1" key="1">
    <citation type="submission" date="2022-11" db="EMBL/GenBank/DDBJ databases">
        <title>Chromosome-level genome of Pogonophryne albipinna.</title>
        <authorList>
            <person name="Jo E."/>
        </authorList>
    </citation>
    <scope>NUCLEOTIDE SEQUENCE</scope>
    <source>
        <strain evidence="1">SGF0006</strain>
        <tissue evidence="1">Muscle</tissue>
    </source>
</reference>
<comment type="caution">
    <text evidence="1">The sequence shown here is derived from an EMBL/GenBank/DDBJ whole genome shotgun (WGS) entry which is preliminary data.</text>
</comment>
<name>A0AAD6B5Y2_9TELE</name>
<dbReference type="AlphaFoldDB" id="A0AAD6B5Y2"/>
<protein>
    <submittedName>
        <fullName evidence="1">Uncharacterized protein</fullName>
    </submittedName>
</protein>
<proteinExistence type="predicted"/>